<dbReference type="HOGENOM" id="CLU_055014_0_0_1"/>
<reference evidence="3" key="1">
    <citation type="submission" date="2007-07" db="EMBL/GenBank/DDBJ databases">
        <title>PCAP assembly of the Caenorhabditis remanei genome.</title>
        <authorList>
            <consortium name="The Caenorhabditis remanei Sequencing Consortium"/>
            <person name="Wilson R.K."/>
        </authorList>
    </citation>
    <scope>NUCLEOTIDE SEQUENCE [LARGE SCALE GENOMIC DNA]</scope>
    <source>
        <strain evidence="3">PB4641</strain>
    </source>
</reference>
<keyword evidence="4" id="KW-1185">Reference proteome</keyword>
<accession>E3NKW8</accession>
<dbReference type="SUPFAM" id="SSF49899">
    <property type="entry name" value="Concanavalin A-like lectins/glucanases"/>
    <property type="match status" value="1"/>
</dbReference>
<dbReference type="GO" id="GO:0030246">
    <property type="term" value="F:carbohydrate binding"/>
    <property type="evidence" value="ECO:0007669"/>
    <property type="project" value="UniProtKB-KW"/>
</dbReference>
<evidence type="ECO:0000256" key="1">
    <source>
        <dbReference type="ARBA" id="ARBA00022734"/>
    </source>
</evidence>
<evidence type="ECO:0000259" key="2">
    <source>
        <dbReference type="Pfam" id="PF00337"/>
    </source>
</evidence>
<dbReference type="eggNOG" id="KOG3587">
    <property type="taxonomic scope" value="Eukaryota"/>
</dbReference>
<feature type="non-terminal residue" evidence="3">
    <location>
        <position position="1"/>
    </location>
</feature>
<dbReference type="EMBL" id="DS268839">
    <property type="protein sequence ID" value="EFP03737.1"/>
    <property type="molecule type" value="Genomic_DNA"/>
</dbReference>
<dbReference type="AlphaFoldDB" id="E3NKW8"/>
<gene>
    <name evidence="3" type="ORF">CRE_22172</name>
</gene>
<dbReference type="InterPro" id="IPR001079">
    <property type="entry name" value="Galectin_CRD"/>
</dbReference>
<dbReference type="InterPro" id="IPR013320">
    <property type="entry name" value="ConA-like_dom_sf"/>
</dbReference>
<proteinExistence type="predicted"/>
<dbReference type="PANTHER" id="PTHR47629">
    <property type="entry name" value="C-TYPE LECTIN-RELATED"/>
    <property type="match status" value="1"/>
</dbReference>
<dbReference type="FunCoup" id="E3NKW8">
    <property type="interactions" value="746"/>
</dbReference>
<evidence type="ECO:0000313" key="3">
    <source>
        <dbReference type="EMBL" id="EFP03737.1"/>
    </source>
</evidence>
<dbReference type="OrthoDB" id="5900423at2759"/>
<feature type="domain" description="Galectin" evidence="2">
    <location>
        <begin position="100"/>
        <end position="224"/>
    </location>
</feature>
<dbReference type="Gene3D" id="2.60.120.200">
    <property type="match status" value="1"/>
</dbReference>
<organism evidence="4">
    <name type="scientific">Caenorhabditis remanei</name>
    <name type="common">Caenorhabditis vulgaris</name>
    <dbReference type="NCBI Taxonomy" id="31234"/>
    <lineage>
        <taxon>Eukaryota</taxon>
        <taxon>Metazoa</taxon>
        <taxon>Ecdysozoa</taxon>
        <taxon>Nematoda</taxon>
        <taxon>Chromadorea</taxon>
        <taxon>Rhabditida</taxon>
        <taxon>Rhabditina</taxon>
        <taxon>Rhabditomorpha</taxon>
        <taxon>Rhabditoidea</taxon>
        <taxon>Rhabditidae</taxon>
        <taxon>Peloderinae</taxon>
        <taxon>Caenorhabditis</taxon>
    </lineage>
</organism>
<evidence type="ECO:0000313" key="4">
    <source>
        <dbReference type="Proteomes" id="UP000008281"/>
    </source>
</evidence>
<sequence length="252" mass="28713">VVSQLPDGCEFFKIQEIQKVTKLDRSSGQKVGIKISLPSDTCPRGDTEAPPLFGNVSSSLIITDGEGTYYKSQITETSDTWIFNSSIHQCLIDIHEDYFPYEHNLTSPFLPGETFFMRGKTAGYNQQTSIAFWKKGSLDFAIYIMINEDRNYENNIVISTWKNDVLKVRADGMNNLSNPYAYYTDFEIRVTSGETAAKISFNGTEYEYELYPDVPLTEIDTFTVNYNAYSYQTGTVDFLGWTGDCWYEPMLP</sequence>
<protein>
    <recommendedName>
        <fullName evidence="2">Galectin domain-containing protein</fullName>
    </recommendedName>
</protein>
<dbReference type="InParanoid" id="E3NKW8"/>
<dbReference type="Proteomes" id="UP000008281">
    <property type="component" value="Unassembled WGS sequence"/>
</dbReference>
<dbReference type="Pfam" id="PF00337">
    <property type="entry name" value="Gal-bind_lectin"/>
    <property type="match status" value="1"/>
</dbReference>
<keyword evidence="1" id="KW-0430">Lectin</keyword>
<name>E3NKW8_CAERE</name>